<sequence>MHEAYPADLIMPDRVGAENAGLVGRVLGAADNFICGNKLQKAHSLIQHPESKALNQIVSANYLTEYTLKAMKGILHDFDILPWPFQKMRS</sequence>
<dbReference type="EMBL" id="CP056775">
    <property type="protein sequence ID" value="QRR01409.1"/>
    <property type="molecule type" value="Genomic_DNA"/>
</dbReference>
<name>A0ABX7I6A5_9BACT</name>
<protein>
    <submittedName>
        <fullName evidence="1">Uncharacterized protein</fullName>
    </submittedName>
</protein>
<evidence type="ECO:0000313" key="2">
    <source>
        <dbReference type="Proteomes" id="UP000612680"/>
    </source>
</evidence>
<keyword evidence="2" id="KW-1185">Reference proteome</keyword>
<proteinExistence type="predicted"/>
<gene>
    <name evidence="1" type="ORF">HWI92_11090</name>
</gene>
<reference evidence="1 2" key="1">
    <citation type="submission" date="2020-06" db="EMBL/GenBank/DDBJ databases">
        <title>Dyadobacter sandarakinus sp. nov., isolated from the soil of the Arctic Yellow River Station.</title>
        <authorList>
            <person name="Zhang Y."/>
            <person name="Peng F."/>
        </authorList>
    </citation>
    <scope>NUCLEOTIDE SEQUENCE [LARGE SCALE GENOMIC DNA]</scope>
    <source>
        <strain evidence="1 2">Q3-56</strain>
    </source>
</reference>
<organism evidence="1 2">
    <name type="scientific">Dyadobacter sandarakinus</name>
    <dbReference type="NCBI Taxonomy" id="2747268"/>
    <lineage>
        <taxon>Bacteria</taxon>
        <taxon>Pseudomonadati</taxon>
        <taxon>Bacteroidota</taxon>
        <taxon>Cytophagia</taxon>
        <taxon>Cytophagales</taxon>
        <taxon>Spirosomataceae</taxon>
        <taxon>Dyadobacter</taxon>
    </lineage>
</organism>
<accession>A0ABX7I6A5</accession>
<dbReference type="RefSeq" id="WP_204663697.1">
    <property type="nucleotide sequence ID" value="NZ_CP056775.1"/>
</dbReference>
<evidence type="ECO:0000313" key="1">
    <source>
        <dbReference type="EMBL" id="QRR01409.1"/>
    </source>
</evidence>
<dbReference type="Proteomes" id="UP000612680">
    <property type="component" value="Chromosome"/>
</dbReference>